<dbReference type="PANTHER" id="PTHR43791">
    <property type="entry name" value="PERMEASE-RELATED"/>
    <property type="match status" value="1"/>
</dbReference>
<evidence type="ECO:0000313" key="9">
    <source>
        <dbReference type="EMBL" id="OQE25474.1"/>
    </source>
</evidence>
<evidence type="ECO:0000259" key="8">
    <source>
        <dbReference type="PROSITE" id="PS50850"/>
    </source>
</evidence>
<proteinExistence type="inferred from homology"/>
<dbReference type="FunFam" id="1.20.1250.20:FF:000057">
    <property type="entry name" value="MFS general substrate transporter"/>
    <property type="match status" value="1"/>
</dbReference>
<dbReference type="SUPFAM" id="SSF103473">
    <property type="entry name" value="MFS general substrate transporter"/>
    <property type="match status" value="1"/>
</dbReference>
<dbReference type="OrthoDB" id="2250022at2759"/>
<evidence type="ECO:0000256" key="6">
    <source>
        <dbReference type="ARBA" id="ARBA00023136"/>
    </source>
</evidence>
<evidence type="ECO:0000256" key="1">
    <source>
        <dbReference type="ARBA" id="ARBA00004141"/>
    </source>
</evidence>
<comment type="similarity">
    <text evidence="2">Belongs to the major facilitator superfamily.</text>
</comment>
<accession>A0A1V6THL3</accession>
<dbReference type="STRING" id="303698.A0A1V6THL3"/>
<dbReference type="InterPro" id="IPR036259">
    <property type="entry name" value="MFS_trans_sf"/>
</dbReference>
<dbReference type="InterPro" id="IPR020846">
    <property type="entry name" value="MFS_dom"/>
</dbReference>
<evidence type="ECO:0000256" key="4">
    <source>
        <dbReference type="ARBA" id="ARBA00022692"/>
    </source>
</evidence>
<dbReference type="GO" id="GO:0016020">
    <property type="term" value="C:membrane"/>
    <property type="evidence" value="ECO:0007669"/>
    <property type="project" value="UniProtKB-SubCell"/>
</dbReference>
<feature type="transmembrane region" description="Helical" evidence="7">
    <location>
        <begin position="325"/>
        <end position="346"/>
    </location>
</feature>
<protein>
    <recommendedName>
        <fullName evidence="8">Major facilitator superfamily (MFS) profile domain-containing protein</fullName>
    </recommendedName>
</protein>
<dbReference type="PANTHER" id="PTHR43791:SF92">
    <property type="entry name" value="AGL026WP"/>
    <property type="match status" value="1"/>
</dbReference>
<keyword evidence="6 7" id="KW-0472">Membrane</keyword>
<organism evidence="9 10">
    <name type="scientific">Penicillium steckii</name>
    <dbReference type="NCBI Taxonomy" id="303698"/>
    <lineage>
        <taxon>Eukaryota</taxon>
        <taxon>Fungi</taxon>
        <taxon>Dikarya</taxon>
        <taxon>Ascomycota</taxon>
        <taxon>Pezizomycotina</taxon>
        <taxon>Eurotiomycetes</taxon>
        <taxon>Eurotiomycetidae</taxon>
        <taxon>Eurotiales</taxon>
        <taxon>Aspergillaceae</taxon>
        <taxon>Penicillium</taxon>
    </lineage>
</organism>
<feature type="transmembrane region" description="Helical" evidence="7">
    <location>
        <begin position="378"/>
        <end position="401"/>
    </location>
</feature>
<feature type="transmembrane region" description="Helical" evidence="7">
    <location>
        <begin position="51"/>
        <end position="68"/>
    </location>
</feature>
<feature type="domain" description="Major facilitator superfamily (MFS) profile" evidence="8">
    <location>
        <begin position="55"/>
        <end position="472"/>
    </location>
</feature>
<evidence type="ECO:0000256" key="7">
    <source>
        <dbReference type="SAM" id="Phobius"/>
    </source>
</evidence>
<keyword evidence="5 7" id="KW-1133">Transmembrane helix</keyword>
<reference evidence="10" key="1">
    <citation type="journal article" date="2017" name="Nat. Microbiol.">
        <title>Global analysis of biosynthetic gene clusters reveals vast potential of secondary metabolite production in Penicillium species.</title>
        <authorList>
            <person name="Nielsen J.C."/>
            <person name="Grijseels S."/>
            <person name="Prigent S."/>
            <person name="Ji B."/>
            <person name="Dainat J."/>
            <person name="Nielsen K.F."/>
            <person name="Frisvad J.C."/>
            <person name="Workman M."/>
            <person name="Nielsen J."/>
        </authorList>
    </citation>
    <scope>NUCLEOTIDE SEQUENCE [LARGE SCALE GENOMIC DNA]</scope>
    <source>
        <strain evidence="10">IBT 24891</strain>
    </source>
</reference>
<gene>
    <name evidence="9" type="ORF">PENSTE_c006G07493</name>
</gene>
<evidence type="ECO:0000256" key="5">
    <source>
        <dbReference type="ARBA" id="ARBA00022989"/>
    </source>
</evidence>
<dbReference type="Proteomes" id="UP000191285">
    <property type="component" value="Unassembled WGS sequence"/>
</dbReference>
<evidence type="ECO:0000256" key="2">
    <source>
        <dbReference type="ARBA" id="ARBA00008335"/>
    </source>
</evidence>
<dbReference type="FunFam" id="1.20.1250.20:FF:000013">
    <property type="entry name" value="MFS general substrate transporter"/>
    <property type="match status" value="1"/>
</dbReference>
<dbReference type="EMBL" id="MLKD01000006">
    <property type="protein sequence ID" value="OQE25474.1"/>
    <property type="molecule type" value="Genomic_DNA"/>
</dbReference>
<feature type="transmembrane region" description="Helical" evidence="7">
    <location>
        <begin position="184"/>
        <end position="203"/>
    </location>
</feature>
<feature type="transmembrane region" description="Helical" evidence="7">
    <location>
        <begin position="446"/>
        <end position="467"/>
    </location>
</feature>
<feature type="transmembrane region" description="Helical" evidence="7">
    <location>
        <begin position="413"/>
        <end position="434"/>
    </location>
</feature>
<dbReference type="Gene3D" id="1.20.1250.20">
    <property type="entry name" value="MFS general substrate transporter like domains"/>
    <property type="match status" value="2"/>
</dbReference>
<comment type="subcellular location">
    <subcellularLocation>
        <location evidence="1">Membrane</location>
        <topology evidence="1">Multi-pass membrane protein</topology>
    </subcellularLocation>
</comment>
<feature type="transmembrane region" description="Helical" evidence="7">
    <location>
        <begin position="215"/>
        <end position="238"/>
    </location>
</feature>
<dbReference type="GO" id="GO:0022857">
    <property type="term" value="F:transmembrane transporter activity"/>
    <property type="evidence" value="ECO:0007669"/>
    <property type="project" value="InterPro"/>
</dbReference>
<feature type="transmembrane region" description="Helical" evidence="7">
    <location>
        <begin position="353"/>
        <end position="372"/>
    </location>
</feature>
<dbReference type="PROSITE" id="PS50850">
    <property type="entry name" value="MFS"/>
    <property type="match status" value="1"/>
</dbReference>
<comment type="caution">
    <text evidence="9">The sequence shown here is derived from an EMBL/GenBank/DDBJ whole genome shotgun (WGS) entry which is preliminary data.</text>
</comment>
<sequence>MPGSKAADSDHVEFTVNKDVTSHTAGRIPSFMVGMTEEEKEKMEKKLVRKIDARLLIMIVVMYILNYLDRNNIASAKLAGLDKDLNLKGNQYQIVVSILFVGYLLMQVPSNMILNKFGKPSIYLPGCMFAWGTISAATATTRSFGGLLACRFILGFVEAAYFPGCLYLLSAWYTRKELGKRTALLYSGSLLSGAFSGLIAAGITNGLAGAQGIAAWRWLFIIEGVITVFVALLAAFIIPDLPRTTSWLTDQEKEFAAWRLEADIGEEDWVDSQHQSMFHGAKLAFTDYKTWLLLGAIYGCTSAGAVTTFFPIVMAGLGKGTVDTLLLTTPPYLIGTIVVLINAWHADKTGERFLHIALPPVVAIVAFIIPLANTSFAAQYVAMCLMIGGIYAGYVVLLGYVSNVLPRPASKRAAALALINCLSNVCQIYTPYLYPDSASPRFVAAFSHNLALLAMTICFATIIRIVLGRLNKQLDNEEGLDIDISGVQPNENEEHGLPGRAVTRGFRFLL</sequence>
<name>A0A1V6THL3_9EURO</name>
<feature type="transmembrane region" description="Helical" evidence="7">
    <location>
        <begin position="122"/>
        <end position="140"/>
    </location>
</feature>
<dbReference type="Pfam" id="PF07690">
    <property type="entry name" value="MFS_1"/>
    <property type="match status" value="1"/>
</dbReference>
<keyword evidence="10" id="KW-1185">Reference proteome</keyword>
<keyword evidence="4 7" id="KW-0812">Transmembrane</keyword>
<keyword evidence="3" id="KW-0813">Transport</keyword>
<evidence type="ECO:0000313" key="10">
    <source>
        <dbReference type="Proteomes" id="UP000191285"/>
    </source>
</evidence>
<feature type="transmembrane region" description="Helical" evidence="7">
    <location>
        <begin position="291"/>
        <end position="313"/>
    </location>
</feature>
<evidence type="ECO:0000256" key="3">
    <source>
        <dbReference type="ARBA" id="ARBA00022448"/>
    </source>
</evidence>
<dbReference type="InterPro" id="IPR011701">
    <property type="entry name" value="MFS"/>
</dbReference>
<feature type="transmembrane region" description="Helical" evidence="7">
    <location>
        <begin position="92"/>
        <end position="110"/>
    </location>
</feature>
<dbReference type="AlphaFoldDB" id="A0A1V6THL3"/>
<feature type="transmembrane region" description="Helical" evidence="7">
    <location>
        <begin position="152"/>
        <end position="172"/>
    </location>
</feature>